<gene>
    <name evidence="3" type="ORF">N7G274_007038</name>
</gene>
<feature type="region of interest" description="Disordered" evidence="2">
    <location>
        <begin position="135"/>
        <end position="177"/>
    </location>
</feature>
<accession>A0ABR4A3X6</accession>
<evidence type="ECO:0000313" key="3">
    <source>
        <dbReference type="EMBL" id="KAL2040135.1"/>
    </source>
</evidence>
<evidence type="ECO:0008006" key="5">
    <source>
        <dbReference type="Google" id="ProtNLM"/>
    </source>
</evidence>
<organism evidence="3 4">
    <name type="scientific">Stereocaulon virgatum</name>
    <dbReference type="NCBI Taxonomy" id="373712"/>
    <lineage>
        <taxon>Eukaryota</taxon>
        <taxon>Fungi</taxon>
        <taxon>Dikarya</taxon>
        <taxon>Ascomycota</taxon>
        <taxon>Pezizomycotina</taxon>
        <taxon>Lecanoromycetes</taxon>
        <taxon>OSLEUM clade</taxon>
        <taxon>Lecanoromycetidae</taxon>
        <taxon>Lecanorales</taxon>
        <taxon>Lecanorineae</taxon>
        <taxon>Stereocaulaceae</taxon>
        <taxon>Stereocaulon</taxon>
    </lineage>
</organism>
<evidence type="ECO:0000256" key="2">
    <source>
        <dbReference type="SAM" id="MobiDB-lite"/>
    </source>
</evidence>
<sequence length="302" mass="33123">MTSTSSGPTTYTFNSKMDDIDDPSHYPPYLRGRGKHGKEKANNDPLKRGRKIFDNGTESSEQESCTNCLNRGIKCMRYREKYGKCAFCTANDLHPEGLCHLVGVPEPTELSRTALMKKRKLNAYHSDIDAQSAVSNESGLGRFTAPTSAPRSVRGQAPSPDPAHMRGPQLPPLNLLSSNSDATLERVTALEDQVARLEAGFKELLVRLDELNSTLNSPVSIVHVHRQADAGESATVSLDRKHDRMSVSEERVGPSHADLVQEWAHGAQRPYGVEVGEVMLRDVQSHKGDDAKMADANGIGYD</sequence>
<keyword evidence="1" id="KW-0175">Coiled coil</keyword>
<evidence type="ECO:0000313" key="4">
    <source>
        <dbReference type="Proteomes" id="UP001590950"/>
    </source>
</evidence>
<feature type="compositionally biased region" description="Polar residues" evidence="2">
    <location>
        <begin position="1"/>
        <end position="15"/>
    </location>
</feature>
<feature type="coiled-coil region" evidence="1">
    <location>
        <begin position="187"/>
        <end position="214"/>
    </location>
</feature>
<proteinExistence type="predicted"/>
<reference evidence="3 4" key="1">
    <citation type="submission" date="2024-09" db="EMBL/GenBank/DDBJ databases">
        <title>Rethinking Asexuality: The Enigmatic Case of Functional Sexual Genes in Lepraria (Stereocaulaceae).</title>
        <authorList>
            <person name="Doellman M."/>
            <person name="Sun Y."/>
            <person name="Barcenas-Pena A."/>
            <person name="Lumbsch H.T."/>
            <person name="Grewe F."/>
        </authorList>
    </citation>
    <scope>NUCLEOTIDE SEQUENCE [LARGE SCALE GENOMIC DNA]</scope>
    <source>
        <strain evidence="3 4">Mercado 3170</strain>
    </source>
</reference>
<feature type="compositionally biased region" description="Basic and acidic residues" evidence="2">
    <location>
        <begin position="39"/>
        <end position="53"/>
    </location>
</feature>
<feature type="compositionally biased region" description="Basic and acidic residues" evidence="2">
    <location>
        <begin position="238"/>
        <end position="253"/>
    </location>
</feature>
<name>A0ABR4A3X6_9LECA</name>
<protein>
    <recommendedName>
        <fullName evidence="5">Zn(2)-C6 fungal-type domain-containing protein</fullName>
    </recommendedName>
</protein>
<feature type="region of interest" description="Disordered" evidence="2">
    <location>
        <begin position="233"/>
        <end position="253"/>
    </location>
</feature>
<comment type="caution">
    <text evidence="3">The sequence shown here is derived from an EMBL/GenBank/DDBJ whole genome shotgun (WGS) entry which is preliminary data.</text>
</comment>
<feature type="region of interest" description="Disordered" evidence="2">
    <location>
        <begin position="1"/>
        <end position="62"/>
    </location>
</feature>
<evidence type="ECO:0000256" key="1">
    <source>
        <dbReference type="SAM" id="Coils"/>
    </source>
</evidence>
<keyword evidence="4" id="KW-1185">Reference proteome</keyword>
<dbReference type="EMBL" id="JBEFKJ010000022">
    <property type="protein sequence ID" value="KAL2040135.1"/>
    <property type="molecule type" value="Genomic_DNA"/>
</dbReference>
<dbReference type="Proteomes" id="UP001590950">
    <property type="component" value="Unassembled WGS sequence"/>
</dbReference>